<dbReference type="PANTHER" id="PTHR34180">
    <property type="entry name" value="PEPTIDASE C45"/>
    <property type="match status" value="1"/>
</dbReference>
<sequence>MLWRRHKKKLIALGVLLLAAPVGHWVVKAATGIAPPAGMASVLTTTAAEAVREENGIRRAGKAYARVRAGVREVYLEGDAESIGRDHARLLRDRMMNNELTLWDDFERAVPFAPARALLMDLGRIQYRHVDRGVPEARLRELAAEAAAFEPEPLSGTMPTYHRLLFLHALYDIALSFEHSPLIGCSSFALGPSRTENGHALMARAFDFEAGDVFDRDKSVYFVRGPGTIPFASVAWPGLIGVMSGMNLEGVSIVVHGGRAREPRTSGIPVVFSLREVLERAHDTDEAVAILREQSVMVSHIVMVTDARGHAVVVERAPGEPVSVREGSEDRLALTNHFEGALKDDPRDHQVRAGTSTLARRSRLDEMLAEVGPSAGSVPRMVSMLRDHRCAANVPGACELGDRRTIDALIATHGIVADATDRVLWVSEGPHLSGRFVRFDLRTIFGEGHDPARDPEPETLPADPILQDGRYEAGRAHAGGWHVKGEGR</sequence>
<dbReference type="InterPro" id="IPR047801">
    <property type="entry name" value="Peptidase_C45"/>
</dbReference>
<organism evidence="3 4">
    <name type="scientific">Pendulispora brunnea</name>
    <dbReference type="NCBI Taxonomy" id="2905690"/>
    <lineage>
        <taxon>Bacteria</taxon>
        <taxon>Pseudomonadati</taxon>
        <taxon>Myxococcota</taxon>
        <taxon>Myxococcia</taxon>
        <taxon>Myxococcales</taxon>
        <taxon>Sorangiineae</taxon>
        <taxon>Pendulisporaceae</taxon>
        <taxon>Pendulispora</taxon>
    </lineage>
</organism>
<protein>
    <submittedName>
        <fullName evidence="3">C45 family peptidase</fullName>
    </submittedName>
</protein>
<dbReference type="Pfam" id="PF03417">
    <property type="entry name" value="AAT"/>
    <property type="match status" value="1"/>
</dbReference>
<reference evidence="3 4" key="1">
    <citation type="submission" date="2021-12" db="EMBL/GenBank/DDBJ databases">
        <title>Discovery of the Pendulisporaceae a myxobacterial family with distinct sporulation behavior and unique specialized metabolism.</title>
        <authorList>
            <person name="Garcia R."/>
            <person name="Popoff A."/>
            <person name="Bader C.D."/>
            <person name="Loehr J."/>
            <person name="Walesch S."/>
            <person name="Walt C."/>
            <person name="Boldt J."/>
            <person name="Bunk B."/>
            <person name="Haeckl F.J.F.P.J."/>
            <person name="Gunesch A.P."/>
            <person name="Birkelbach J."/>
            <person name="Nuebel U."/>
            <person name="Pietschmann T."/>
            <person name="Bach T."/>
            <person name="Mueller R."/>
        </authorList>
    </citation>
    <scope>NUCLEOTIDE SEQUENCE [LARGE SCALE GENOMIC DNA]</scope>
    <source>
        <strain evidence="3 4">MSr12523</strain>
    </source>
</reference>
<feature type="signal peptide" evidence="1">
    <location>
        <begin position="1"/>
        <end position="24"/>
    </location>
</feature>
<dbReference type="NCBIfam" id="NF040521">
    <property type="entry name" value="C45_proenzyme"/>
    <property type="match status" value="1"/>
</dbReference>
<evidence type="ECO:0000313" key="3">
    <source>
        <dbReference type="EMBL" id="WXA93150.1"/>
    </source>
</evidence>
<evidence type="ECO:0000259" key="2">
    <source>
        <dbReference type="Pfam" id="PF03417"/>
    </source>
</evidence>
<gene>
    <name evidence="3" type="ORF">LZC95_42700</name>
</gene>
<dbReference type="InterPro" id="IPR047794">
    <property type="entry name" value="C45_proenzyme-like"/>
</dbReference>
<dbReference type="EMBL" id="CP089982">
    <property type="protein sequence ID" value="WXA93150.1"/>
    <property type="molecule type" value="Genomic_DNA"/>
</dbReference>
<proteinExistence type="predicted"/>
<feature type="domain" description="Peptidase C45 hydrolase" evidence="2">
    <location>
        <begin position="195"/>
        <end position="387"/>
    </location>
</feature>
<dbReference type="InterPro" id="IPR005079">
    <property type="entry name" value="Peptidase_C45_hydrolase"/>
</dbReference>
<accession>A0ABZ2K361</accession>
<dbReference type="Proteomes" id="UP001379533">
    <property type="component" value="Chromosome"/>
</dbReference>
<evidence type="ECO:0000256" key="1">
    <source>
        <dbReference type="SAM" id="SignalP"/>
    </source>
</evidence>
<name>A0ABZ2K361_9BACT</name>
<dbReference type="RefSeq" id="WP_394843747.1">
    <property type="nucleotide sequence ID" value="NZ_CP089982.1"/>
</dbReference>
<dbReference type="Gene3D" id="3.60.60.10">
    <property type="entry name" value="Penicillin V Acylase, Chain A"/>
    <property type="match status" value="1"/>
</dbReference>
<dbReference type="PANTHER" id="PTHR34180:SF1">
    <property type="entry name" value="BETA-ALANYL-DOPAMINE_CARCININE HYDROLASE"/>
    <property type="match status" value="1"/>
</dbReference>
<keyword evidence="4" id="KW-1185">Reference proteome</keyword>
<keyword evidence="1" id="KW-0732">Signal</keyword>
<evidence type="ECO:0000313" key="4">
    <source>
        <dbReference type="Proteomes" id="UP001379533"/>
    </source>
</evidence>
<feature type="chain" id="PRO_5045585371" evidence="1">
    <location>
        <begin position="25"/>
        <end position="488"/>
    </location>
</feature>